<evidence type="ECO:0008006" key="3">
    <source>
        <dbReference type="Google" id="ProtNLM"/>
    </source>
</evidence>
<organism evidence="1 2">
    <name type="scientific">Flavivirga algicola</name>
    <dbReference type="NCBI Taxonomy" id="2729136"/>
    <lineage>
        <taxon>Bacteria</taxon>
        <taxon>Pseudomonadati</taxon>
        <taxon>Bacteroidota</taxon>
        <taxon>Flavobacteriia</taxon>
        <taxon>Flavobacteriales</taxon>
        <taxon>Flavobacteriaceae</taxon>
        <taxon>Flavivirga</taxon>
    </lineage>
</organism>
<dbReference type="Proteomes" id="UP000746690">
    <property type="component" value="Unassembled WGS sequence"/>
</dbReference>
<keyword evidence="2" id="KW-1185">Reference proteome</keyword>
<name>A0ABX1RV17_9FLAO</name>
<gene>
    <name evidence="1" type="ORF">HHX25_07720</name>
</gene>
<sequence length="88" mass="10313">MKTKKMLVPIDLENPKKDENDFLYPILIENEFVFKGIKYGKIWKHGIVSFIGKEISKNDVLARIVDSGNKIDNVEELISCLDDYEFYR</sequence>
<proteinExistence type="predicted"/>
<evidence type="ECO:0000313" key="2">
    <source>
        <dbReference type="Proteomes" id="UP000746690"/>
    </source>
</evidence>
<evidence type="ECO:0000313" key="1">
    <source>
        <dbReference type="EMBL" id="NMH87387.1"/>
    </source>
</evidence>
<accession>A0ABX1RV17</accession>
<protein>
    <recommendedName>
        <fullName evidence="3">Primosomal protein N' 3' DNA-binding domain-containing protein</fullName>
    </recommendedName>
</protein>
<comment type="caution">
    <text evidence="1">The sequence shown here is derived from an EMBL/GenBank/DDBJ whole genome shotgun (WGS) entry which is preliminary data.</text>
</comment>
<dbReference type="RefSeq" id="WP_169671861.1">
    <property type="nucleotide sequence ID" value="NZ_JABBHF010000004.1"/>
</dbReference>
<dbReference type="EMBL" id="JABBHF010000004">
    <property type="protein sequence ID" value="NMH87387.1"/>
    <property type="molecule type" value="Genomic_DNA"/>
</dbReference>
<reference evidence="1 2" key="1">
    <citation type="submission" date="2020-04" db="EMBL/GenBank/DDBJ databases">
        <title>A Flavivirga sp. nov.</title>
        <authorList>
            <person name="Sun X."/>
        </authorList>
    </citation>
    <scope>NUCLEOTIDE SEQUENCE [LARGE SCALE GENOMIC DNA]</scope>
    <source>
        <strain evidence="1 2">Y03</strain>
    </source>
</reference>